<keyword evidence="4" id="KW-1185">Reference proteome</keyword>
<organism evidence="3 4">
    <name type="scientific">Brassica carinata</name>
    <name type="common">Ethiopian mustard</name>
    <name type="synonym">Abyssinian cabbage</name>
    <dbReference type="NCBI Taxonomy" id="52824"/>
    <lineage>
        <taxon>Eukaryota</taxon>
        <taxon>Viridiplantae</taxon>
        <taxon>Streptophyta</taxon>
        <taxon>Embryophyta</taxon>
        <taxon>Tracheophyta</taxon>
        <taxon>Spermatophyta</taxon>
        <taxon>Magnoliopsida</taxon>
        <taxon>eudicotyledons</taxon>
        <taxon>Gunneridae</taxon>
        <taxon>Pentapetalae</taxon>
        <taxon>rosids</taxon>
        <taxon>malvids</taxon>
        <taxon>Brassicales</taxon>
        <taxon>Brassicaceae</taxon>
        <taxon>Brassiceae</taxon>
        <taxon>Brassica</taxon>
    </lineage>
</organism>
<keyword evidence="2" id="KW-1133">Transmembrane helix</keyword>
<keyword evidence="2" id="KW-0472">Membrane</keyword>
<reference evidence="3 4" key="1">
    <citation type="submission" date="2020-02" db="EMBL/GenBank/DDBJ databases">
        <authorList>
            <person name="Ma Q."/>
            <person name="Huang Y."/>
            <person name="Song X."/>
            <person name="Pei D."/>
        </authorList>
    </citation>
    <scope>NUCLEOTIDE SEQUENCE [LARGE SCALE GENOMIC DNA]</scope>
    <source>
        <strain evidence="3">Sxm20200214</strain>
        <tissue evidence="3">Leaf</tissue>
    </source>
</reference>
<comment type="caution">
    <text evidence="3">The sequence shown here is derived from an EMBL/GenBank/DDBJ whole genome shotgun (WGS) entry which is preliminary data.</text>
</comment>
<dbReference type="EMBL" id="JAAMPC010000012">
    <property type="protein sequence ID" value="KAG2274956.1"/>
    <property type="molecule type" value="Genomic_DNA"/>
</dbReference>
<evidence type="ECO:0000313" key="3">
    <source>
        <dbReference type="EMBL" id="KAG2274956.1"/>
    </source>
</evidence>
<evidence type="ECO:0000313" key="4">
    <source>
        <dbReference type="Proteomes" id="UP000886595"/>
    </source>
</evidence>
<feature type="compositionally biased region" description="Basic and acidic residues" evidence="1">
    <location>
        <begin position="645"/>
        <end position="654"/>
    </location>
</feature>
<feature type="transmembrane region" description="Helical" evidence="2">
    <location>
        <begin position="208"/>
        <end position="233"/>
    </location>
</feature>
<proteinExistence type="predicted"/>
<dbReference type="PANTHER" id="PTHR31228:SF22">
    <property type="entry name" value="CYSTATIN_MONELLIN SUPERFAMILY PROTEIN"/>
    <property type="match status" value="1"/>
</dbReference>
<keyword evidence="2" id="KW-0812">Transmembrane</keyword>
<accession>A0A8X7UG98</accession>
<dbReference type="PANTHER" id="PTHR31228">
    <property type="entry name" value="CYSTATIN/MONELLIN SUPERFAMILY PROTEIN"/>
    <property type="match status" value="1"/>
</dbReference>
<evidence type="ECO:0000256" key="1">
    <source>
        <dbReference type="SAM" id="MobiDB-lite"/>
    </source>
</evidence>
<protein>
    <submittedName>
        <fullName evidence="3">Uncharacterized protein</fullName>
    </submittedName>
</protein>
<dbReference type="Proteomes" id="UP000886595">
    <property type="component" value="Unassembled WGS sequence"/>
</dbReference>
<dbReference type="AlphaFoldDB" id="A0A8X7UG98"/>
<sequence>MATSSTIDYEIITDPWDPKCARACTMYFPGKEPEDTELLLEKIRGKLDERIHNHTLAEEYGIIKEQIVKSQGFDVDFSKLRYLFNFQPAFLDDCDSDTGRDLFHKLSAEAIEIYNKREGTGFEFVDVEKANIYSNSGEVFFVTFVAKDPWNPRQKCFKLRSSTFSVERLYTASAGLNLINKKFLVLLGFMSSSAVALSVRCCSCRLSILWVLLLICSLPLSLMTALTSDLAQIRSSHKLHWPDLKILRRAPPSSSSWAMTFLPLGMIYSNWIWCERELHTVALHLPLDRSVKLYDSEHHFLFNPVRSPPLEDTLTSLCSPQTMFTYALPGICSLMSSLLDFDDQRVCLGSMTTLWIRRGNVGVRSFCLNPTPGYSANLAKLIFQEFVIRANRSSLLDLTLWCLPVTAVCALKPSYLVDSAFLCSSWSRTNMYSKLEGPSMEPCKLGLELQSYLYGAIVGVNPQNSSQKPEGTKLMLEKIRGKRDKRIHNHTQAEEHRIINEQIVKSQGFDVDFSKLRYLFDFQPAFLDDCDSDTGRDYFGRKLLSVTTKQRGLVLSSSRLRKQIYTPTAKDPLDQTKVFQAKVIHVFCRKIVHSFCRLKPNQEVLKIKPGCNNSNLKVDGLSLADKQAAQPKSKEQRSSAATYENRAEGDEYKQRTMRTRPPPSILDKKNPSQEALPSSSRALQKELTLSDNARLPNLNNLLTMDLSGSGFISSGQSAQGTDYATTSSSDSFSRRMTTLKYKLIDISRLSPEV</sequence>
<feature type="region of interest" description="Disordered" evidence="1">
    <location>
        <begin position="625"/>
        <end position="682"/>
    </location>
</feature>
<name>A0A8X7UG98_BRACI</name>
<dbReference type="OrthoDB" id="1110617at2759"/>
<gene>
    <name evidence="3" type="ORF">Bca52824_057511</name>
</gene>
<evidence type="ECO:0000256" key="2">
    <source>
        <dbReference type="SAM" id="Phobius"/>
    </source>
</evidence>
<feature type="compositionally biased region" description="Polar residues" evidence="1">
    <location>
        <begin position="672"/>
        <end position="682"/>
    </location>
</feature>